<organism evidence="1">
    <name type="scientific">Siphoviridae sp. ct1IF5</name>
    <dbReference type="NCBI Taxonomy" id="2827765"/>
    <lineage>
        <taxon>Viruses</taxon>
        <taxon>Duplodnaviria</taxon>
        <taxon>Heunggongvirae</taxon>
        <taxon>Uroviricota</taxon>
        <taxon>Caudoviricetes</taxon>
    </lineage>
</organism>
<sequence length="51" mass="6029">MNSKDNIYANTDERILFLSDDIDNESVGSITWNILRLIKSDDEKDKKRERL</sequence>
<reference evidence="1" key="1">
    <citation type="journal article" date="2021" name="Proc. Natl. Acad. Sci. U.S.A.">
        <title>A Catalog of Tens of Thousands of Viruses from Human Metagenomes Reveals Hidden Associations with Chronic Diseases.</title>
        <authorList>
            <person name="Tisza M.J."/>
            <person name="Buck C.B."/>
        </authorList>
    </citation>
    <scope>NUCLEOTIDE SEQUENCE</scope>
    <source>
        <strain evidence="1">Ct1IF5</strain>
    </source>
</reference>
<evidence type="ECO:0000313" key="1">
    <source>
        <dbReference type="EMBL" id="DAF61703.1"/>
    </source>
</evidence>
<name>A0A8S5TFE4_9CAUD</name>
<protein>
    <submittedName>
        <fullName evidence="1">Uncharacterized protein</fullName>
    </submittedName>
</protein>
<proteinExistence type="predicted"/>
<dbReference type="EMBL" id="BK032815">
    <property type="protein sequence ID" value="DAF61703.1"/>
    <property type="molecule type" value="Genomic_DNA"/>
</dbReference>
<accession>A0A8S5TFE4</accession>